<name>K5BC29_MYCHD</name>
<proteinExistence type="predicted"/>
<keyword evidence="3" id="KW-0804">Transcription</keyword>
<dbReference type="InterPro" id="IPR023772">
    <property type="entry name" value="DNA-bd_HTH_TetR-type_CS"/>
</dbReference>
<dbReference type="PANTHER" id="PTHR30055:SF234">
    <property type="entry name" value="HTH-TYPE TRANSCRIPTIONAL REGULATOR BETI"/>
    <property type="match status" value="1"/>
</dbReference>
<dbReference type="PATRIC" id="fig|1122247.3.peg.4679"/>
<dbReference type="EMBL" id="AMRA01000156">
    <property type="protein sequence ID" value="EKF21177.1"/>
    <property type="molecule type" value="Genomic_DNA"/>
</dbReference>
<evidence type="ECO:0000256" key="2">
    <source>
        <dbReference type="ARBA" id="ARBA00023125"/>
    </source>
</evidence>
<dbReference type="PROSITE" id="PS50977">
    <property type="entry name" value="HTH_TETR_2"/>
    <property type="match status" value="1"/>
</dbReference>
<evidence type="ECO:0000256" key="1">
    <source>
        <dbReference type="ARBA" id="ARBA00023015"/>
    </source>
</evidence>
<dbReference type="PROSITE" id="PS01081">
    <property type="entry name" value="HTH_TETR_1"/>
    <property type="match status" value="1"/>
</dbReference>
<dbReference type="RefSeq" id="WP_005632691.1">
    <property type="nucleotide sequence ID" value="NZ_AMRA01000156.1"/>
</dbReference>
<dbReference type="InterPro" id="IPR009057">
    <property type="entry name" value="Homeodomain-like_sf"/>
</dbReference>
<keyword evidence="1" id="KW-0805">Transcription regulation</keyword>
<dbReference type="GO" id="GO:0000976">
    <property type="term" value="F:transcription cis-regulatory region binding"/>
    <property type="evidence" value="ECO:0007669"/>
    <property type="project" value="TreeGrafter"/>
</dbReference>
<dbReference type="Proteomes" id="UP000006265">
    <property type="component" value="Unassembled WGS sequence"/>
</dbReference>
<dbReference type="InterPro" id="IPR050109">
    <property type="entry name" value="HTH-type_TetR-like_transc_reg"/>
</dbReference>
<dbReference type="STRING" id="1122247.GCA_000379865_02297"/>
<keyword evidence="2" id="KW-0238">DNA-binding</keyword>
<dbReference type="Pfam" id="PF00440">
    <property type="entry name" value="TetR_N"/>
    <property type="match status" value="1"/>
</dbReference>
<organism evidence="4 5">
    <name type="scientific">Mycolicibacterium hassiacum (strain DSM 44199 / CIP 105218 / JCM 12690 / 3849)</name>
    <name type="common">Mycobacterium hassiacum</name>
    <dbReference type="NCBI Taxonomy" id="1122247"/>
    <lineage>
        <taxon>Bacteria</taxon>
        <taxon>Bacillati</taxon>
        <taxon>Actinomycetota</taxon>
        <taxon>Actinomycetes</taxon>
        <taxon>Mycobacteriales</taxon>
        <taxon>Mycobacteriaceae</taxon>
        <taxon>Mycolicibacterium</taxon>
    </lineage>
</organism>
<dbReference type="InterPro" id="IPR001647">
    <property type="entry name" value="HTH_TetR"/>
</dbReference>
<dbReference type="eggNOG" id="COG1309">
    <property type="taxonomic scope" value="Bacteria"/>
</dbReference>
<dbReference type="OrthoDB" id="5112469at2"/>
<gene>
    <name evidence="4" type="ORF">C731_4880</name>
</gene>
<dbReference type="PRINTS" id="PR00455">
    <property type="entry name" value="HTHTETR"/>
</dbReference>
<comment type="caution">
    <text evidence="4">The sequence shown here is derived from an EMBL/GenBank/DDBJ whole genome shotgun (WGS) entry which is preliminary data.</text>
</comment>
<dbReference type="GO" id="GO:0003700">
    <property type="term" value="F:DNA-binding transcription factor activity"/>
    <property type="evidence" value="ECO:0007669"/>
    <property type="project" value="TreeGrafter"/>
</dbReference>
<accession>K5BC29</accession>
<dbReference type="Gene3D" id="1.10.357.10">
    <property type="entry name" value="Tetracycline Repressor, domain 2"/>
    <property type="match status" value="1"/>
</dbReference>
<evidence type="ECO:0000313" key="5">
    <source>
        <dbReference type="Proteomes" id="UP000006265"/>
    </source>
</evidence>
<evidence type="ECO:0000313" key="4">
    <source>
        <dbReference type="EMBL" id="EKF21177.1"/>
    </source>
</evidence>
<dbReference type="AlphaFoldDB" id="K5BC29"/>
<protein>
    <submittedName>
        <fullName evidence="4">Bacterial regulatory s, tetR family protein</fullName>
    </submittedName>
</protein>
<dbReference type="SUPFAM" id="SSF46689">
    <property type="entry name" value="Homeodomain-like"/>
    <property type="match status" value="1"/>
</dbReference>
<sequence>MAADAEAAGRRKSDRTRQAVLDAARVAFARKGFSGVTIRDITDLAGVTRANFYYYFRDKTALFIELGTTTYREAMRVIETLGDGDDARSRDAVAEWVERYFDYLDRNGAFVIRSEHDMPPDPDFRAAVARSHRRAATALGQRVAKIAATPVQADAAATGIAVMALLERSWAMVQQDSVSAVPRPVVREAVTELMWRMVQ</sequence>
<dbReference type="Gene3D" id="1.10.10.60">
    <property type="entry name" value="Homeodomain-like"/>
    <property type="match status" value="1"/>
</dbReference>
<reference evidence="4 5" key="1">
    <citation type="journal article" date="2012" name="J. Bacteriol.">
        <title>Genome sequence of Mycobacterium hassiacum DSM 44199, a rare source of heat-stable mycobacterial proteins.</title>
        <authorList>
            <person name="Tiago I."/>
            <person name="Maranha A."/>
            <person name="Mendes V."/>
            <person name="Alarico S."/>
            <person name="Moynihan P.J."/>
            <person name="Clarke A.J."/>
            <person name="Macedo-Ribeiro S."/>
            <person name="Pereira P.J."/>
            <person name="Empadinhas N."/>
        </authorList>
    </citation>
    <scope>NUCLEOTIDE SEQUENCE [LARGE SCALE GENOMIC DNA]</scope>
    <source>
        <strain evidence="5">DSM 44199 / CIP 105218 / JCM 12690 / 3849</strain>
    </source>
</reference>
<evidence type="ECO:0000256" key="3">
    <source>
        <dbReference type="ARBA" id="ARBA00023163"/>
    </source>
</evidence>
<dbReference type="PANTHER" id="PTHR30055">
    <property type="entry name" value="HTH-TYPE TRANSCRIPTIONAL REGULATOR RUTR"/>
    <property type="match status" value="1"/>
</dbReference>
<keyword evidence="5" id="KW-1185">Reference proteome</keyword>